<dbReference type="RefSeq" id="WP_063478712.1">
    <property type="nucleotide sequence ID" value="NZ_CP147845.1"/>
</dbReference>
<dbReference type="Proteomes" id="UP000076796">
    <property type="component" value="Unassembled WGS sequence"/>
</dbReference>
<name>A0A163KEC0_9BACL</name>
<dbReference type="Gene3D" id="3.40.50.880">
    <property type="match status" value="1"/>
</dbReference>
<reference evidence="2" key="1">
    <citation type="journal article" date="2016" name="Genome Announc.">
        <title>Draft genomes of two strains of Paenibacillus glucanolyticus with capability to degrade lignocellulose.</title>
        <authorList>
            <person name="Mathews S.L."/>
            <person name="Pawlak J."/>
            <person name="Grunden A.M."/>
        </authorList>
    </citation>
    <scope>NUCLEOTIDE SEQUENCE [LARGE SCALE GENOMIC DNA]</scope>
    <source>
        <strain evidence="2">SLM1</strain>
    </source>
</reference>
<sequence>MAQPKHILAIVGDFYHDRQLATDSLNRIVKPFVEQGLVQLRYGAVTELADRLKEQPDAVVLFAEDRIDPQGSPDKRWMTSEAEHQIQAYVAAGGVWIAWHSGLASYAEDGEYVNMLRGSFDYHPDVHREVIYTPVAGTALGGGGDRFGFLDEHYFVHCREEETEVFLRSESVDGESVAGWAHSYGSGKVVCITPAHREEGLMNEAFASVMRQGVAWGLELEQP</sequence>
<dbReference type="SUPFAM" id="SSF52317">
    <property type="entry name" value="Class I glutamine amidotransferase-like"/>
    <property type="match status" value="1"/>
</dbReference>
<dbReference type="EMBL" id="LWMH01000001">
    <property type="protein sequence ID" value="KZS47164.1"/>
    <property type="molecule type" value="Genomic_DNA"/>
</dbReference>
<gene>
    <name evidence="2" type="ORF">AWU65_15130</name>
</gene>
<dbReference type="STRING" id="59843.A3958_14545"/>
<dbReference type="InterPro" id="IPR029010">
    <property type="entry name" value="ThuA-like"/>
</dbReference>
<dbReference type="OrthoDB" id="9812305at2"/>
<organism evidence="2 3">
    <name type="scientific">Paenibacillus glucanolyticus</name>
    <dbReference type="NCBI Taxonomy" id="59843"/>
    <lineage>
        <taxon>Bacteria</taxon>
        <taxon>Bacillati</taxon>
        <taxon>Bacillota</taxon>
        <taxon>Bacilli</taxon>
        <taxon>Bacillales</taxon>
        <taxon>Paenibacillaceae</taxon>
        <taxon>Paenibacillus</taxon>
    </lineage>
</organism>
<keyword evidence="3" id="KW-1185">Reference proteome</keyword>
<protein>
    <submittedName>
        <fullName evidence="2">Trehalose utilization</fullName>
    </submittedName>
</protein>
<evidence type="ECO:0000313" key="3">
    <source>
        <dbReference type="Proteomes" id="UP000076796"/>
    </source>
</evidence>
<comment type="caution">
    <text evidence="2">The sequence shown here is derived from an EMBL/GenBank/DDBJ whole genome shotgun (WGS) entry which is preliminary data.</text>
</comment>
<dbReference type="Pfam" id="PF06283">
    <property type="entry name" value="ThuA"/>
    <property type="match status" value="1"/>
</dbReference>
<accession>A0A163KEC0</accession>
<feature type="domain" description="ThuA-like" evidence="1">
    <location>
        <begin position="74"/>
        <end position="216"/>
    </location>
</feature>
<dbReference type="AlphaFoldDB" id="A0A163KEC0"/>
<dbReference type="GeneID" id="97557444"/>
<proteinExistence type="predicted"/>
<evidence type="ECO:0000259" key="1">
    <source>
        <dbReference type="Pfam" id="PF06283"/>
    </source>
</evidence>
<dbReference type="InterPro" id="IPR029062">
    <property type="entry name" value="Class_I_gatase-like"/>
</dbReference>
<evidence type="ECO:0000313" key="2">
    <source>
        <dbReference type="EMBL" id="KZS47164.1"/>
    </source>
</evidence>